<dbReference type="PROSITE" id="PS00061">
    <property type="entry name" value="ADH_SHORT"/>
    <property type="match status" value="1"/>
</dbReference>
<feature type="region of interest" description="Disordered" evidence="13">
    <location>
        <begin position="363"/>
        <end position="382"/>
    </location>
</feature>
<dbReference type="Gene3D" id="3.40.50.720">
    <property type="entry name" value="NAD(P)-binding Rossmann-like Domain"/>
    <property type="match status" value="1"/>
</dbReference>
<keyword evidence="4" id="KW-0521">NADP</keyword>
<evidence type="ECO:0000256" key="6">
    <source>
        <dbReference type="ARBA" id="ARBA00023002"/>
    </source>
</evidence>
<protein>
    <recommendedName>
        <fullName evidence="10">Short-chain dehydrogenase/reductase 3</fullName>
    </recommendedName>
    <alternativeName>
        <fullName evidence="11">Retinal short-chain dehydrogenase/reductase 1</fullName>
    </alternativeName>
</protein>
<keyword evidence="6" id="KW-0560">Oxidoreductase</keyword>
<dbReference type="PRINTS" id="PR00081">
    <property type="entry name" value="GDHRDH"/>
</dbReference>
<evidence type="ECO:0000256" key="2">
    <source>
        <dbReference type="ARBA" id="ARBA00006484"/>
    </source>
</evidence>
<dbReference type="SUPFAM" id="SSF51735">
    <property type="entry name" value="NAD(P)-binding Rossmann-fold domains"/>
    <property type="match status" value="1"/>
</dbReference>
<evidence type="ECO:0000313" key="14">
    <source>
        <dbReference type="EMBL" id="KAJ2907040.1"/>
    </source>
</evidence>
<evidence type="ECO:0000256" key="8">
    <source>
        <dbReference type="ARBA" id="ARBA00023136"/>
    </source>
</evidence>
<dbReference type="PANTHER" id="PTHR24322:SF736">
    <property type="entry name" value="RETINOL DEHYDROGENASE 10"/>
    <property type="match status" value="1"/>
</dbReference>
<evidence type="ECO:0000256" key="5">
    <source>
        <dbReference type="ARBA" id="ARBA00022989"/>
    </source>
</evidence>
<dbReference type="Proteomes" id="UP001201980">
    <property type="component" value="Unassembled WGS sequence"/>
</dbReference>
<dbReference type="Pfam" id="PF00106">
    <property type="entry name" value="adh_short"/>
    <property type="match status" value="1"/>
</dbReference>
<comment type="subcellular location">
    <subcellularLocation>
        <location evidence="1">Membrane</location>
        <topology evidence="1">Multi-pass membrane protein</topology>
    </subcellularLocation>
</comment>
<evidence type="ECO:0000256" key="12">
    <source>
        <dbReference type="RuleBase" id="RU000363"/>
    </source>
</evidence>
<evidence type="ECO:0000256" key="13">
    <source>
        <dbReference type="SAM" id="MobiDB-lite"/>
    </source>
</evidence>
<keyword evidence="8" id="KW-0472">Membrane</keyword>
<dbReference type="PRINTS" id="PR00080">
    <property type="entry name" value="SDRFAMILY"/>
</dbReference>
<evidence type="ECO:0000256" key="1">
    <source>
        <dbReference type="ARBA" id="ARBA00004141"/>
    </source>
</evidence>
<evidence type="ECO:0000313" key="15">
    <source>
        <dbReference type="Proteomes" id="UP001201980"/>
    </source>
</evidence>
<dbReference type="FunFam" id="3.40.50.720:FF:000131">
    <property type="entry name" value="Short-chain dehydrogenase/reductase 3"/>
    <property type="match status" value="1"/>
</dbReference>
<evidence type="ECO:0000256" key="9">
    <source>
        <dbReference type="ARBA" id="ARBA00059620"/>
    </source>
</evidence>
<keyword evidence="3" id="KW-0812">Transmembrane</keyword>
<evidence type="ECO:0000256" key="10">
    <source>
        <dbReference type="ARBA" id="ARBA00068717"/>
    </source>
</evidence>
<evidence type="ECO:0000256" key="3">
    <source>
        <dbReference type="ARBA" id="ARBA00022692"/>
    </source>
</evidence>
<organism evidence="14 15">
    <name type="scientific">Zalerion maritima</name>
    <dbReference type="NCBI Taxonomy" id="339359"/>
    <lineage>
        <taxon>Eukaryota</taxon>
        <taxon>Fungi</taxon>
        <taxon>Dikarya</taxon>
        <taxon>Ascomycota</taxon>
        <taxon>Pezizomycotina</taxon>
        <taxon>Sordariomycetes</taxon>
        <taxon>Lulworthiomycetidae</taxon>
        <taxon>Lulworthiales</taxon>
        <taxon>Lulworthiaceae</taxon>
        <taxon>Zalerion</taxon>
    </lineage>
</organism>
<dbReference type="InterPro" id="IPR036291">
    <property type="entry name" value="NAD(P)-bd_dom_sf"/>
</dbReference>
<keyword evidence="5" id="KW-1133">Transmembrane helix</keyword>
<keyword evidence="7" id="KW-0443">Lipid metabolism</keyword>
<keyword evidence="15" id="KW-1185">Reference proteome</keyword>
<evidence type="ECO:0000256" key="11">
    <source>
        <dbReference type="ARBA" id="ARBA00082544"/>
    </source>
</evidence>
<sequence length="382" mass="42381">MPMHSGLLPREGLTGDPVFRLIGQTALNPTFLLPLVLLARWTKRGEKWRILHPKAFSRLKTLLYLALVRIASSWYSNKALNNWVSDPKWDWPRETAVITGGAGGIGAHVVSLLAERGVRVAVLDVQDMAYEPGANVAHFKCDITSSQQIAEVAAAIREKWGDPTILVNNAGVARGKTILEGTEKDTRFTFDVNTISHYLLAREFVPAMAKRDHGMIVTVASYAAFITVPNMVDYAASKAAASSFHEGLAAELRTRYNAPRVRTVLVNQGYTKTKLFTGYHNDSPFLIPSLEPETIADEIAKQIFSGKSGQVIVPRFGVMLTALRAFPHWYQTNLRARGQNIMMKWTGRQVIKDLDRFYDSKEKPAVEESGVLVPDKSNEGST</sequence>
<evidence type="ECO:0000256" key="7">
    <source>
        <dbReference type="ARBA" id="ARBA00023098"/>
    </source>
</evidence>
<dbReference type="GO" id="GO:0052650">
    <property type="term" value="F:all-trans-retinol dehydrogenase (NADP+) activity"/>
    <property type="evidence" value="ECO:0007669"/>
    <property type="project" value="UniProtKB-ARBA"/>
</dbReference>
<comment type="similarity">
    <text evidence="2 12">Belongs to the short-chain dehydrogenases/reductases (SDR) family.</text>
</comment>
<gene>
    <name evidence="14" type="ORF">MKZ38_008608</name>
</gene>
<proteinExistence type="inferred from homology"/>
<dbReference type="InterPro" id="IPR002347">
    <property type="entry name" value="SDR_fam"/>
</dbReference>
<dbReference type="GO" id="GO:0016020">
    <property type="term" value="C:membrane"/>
    <property type="evidence" value="ECO:0007669"/>
    <property type="project" value="UniProtKB-SubCell"/>
</dbReference>
<name>A0AAD5WXG9_9PEZI</name>
<evidence type="ECO:0000256" key="4">
    <source>
        <dbReference type="ARBA" id="ARBA00022857"/>
    </source>
</evidence>
<dbReference type="AlphaFoldDB" id="A0AAD5WXG9"/>
<comment type="caution">
    <text evidence="14">The sequence shown here is derived from an EMBL/GenBank/DDBJ whole genome shotgun (WGS) entry which is preliminary data.</text>
</comment>
<dbReference type="PANTHER" id="PTHR24322">
    <property type="entry name" value="PKSB"/>
    <property type="match status" value="1"/>
</dbReference>
<dbReference type="InterPro" id="IPR020904">
    <property type="entry name" value="Sc_DH/Rdtase_CS"/>
</dbReference>
<accession>A0AAD5WXG9</accession>
<dbReference type="EMBL" id="JAKWBI020000005">
    <property type="protein sequence ID" value="KAJ2907040.1"/>
    <property type="molecule type" value="Genomic_DNA"/>
</dbReference>
<reference evidence="14" key="1">
    <citation type="submission" date="2022-07" db="EMBL/GenBank/DDBJ databases">
        <title>Draft genome sequence of Zalerion maritima ATCC 34329, a (micro)plastics degrading marine fungus.</title>
        <authorList>
            <person name="Paco A."/>
            <person name="Goncalves M.F.M."/>
            <person name="Rocha-Santos T.A.P."/>
            <person name="Alves A."/>
        </authorList>
    </citation>
    <scope>NUCLEOTIDE SEQUENCE</scope>
    <source>
        <strain evidence="14">ATCC 34329</strain>
    </source>
</reference>
<comment type="function">
    <text evidence="9">Catalyzes the reduction of all-trans-retinal to all-trans-retinol in the presence of NADPH.</text>
</comment>